<dbReference type="GO" id="GO:0003723">
    <property type="term" value="F:RNA binding"/>
    <property type="evidence" value="ECO:0007669"/>
    <property type="project" value="InterPro"/>
</dbReference>
<dbReference type="PROSITE" id="PS51375">
    <property type="entry name" value="PPR"/>
    <property type="match status" value="1"/>
</dbReference>
<evidence type="ECO:0000313" key="3">
    <source>
        <dbReference type="EMBL" id="PQQ03025.1"/>
    </source>
</evidence>
<dbReference type="InterPro" id="IPR046848">
    <property type="entry name" value="E_motif"/>
</dbReference>
<organism evidence="3 4">
    <name type="scientific">Prunus yedoensis var. nudiflora</name>
    <dbReference type="NCBI Taxonomy" id="2094558"/>
    <lineage>
        <taxon>Eukaryota</taxon>
        <taxon>Viridiplantae</taxon>
        <taxon>Streptophyta</taxon>
        <taxon>Embryophyta</taxon>
        <taxon>Tracheophyta</taxon>
        <taxon>Spermatophyta</taxon>
        <taxon>Magnoliopsida</taxon>
        <taxon>eudicotyledons</taxon>
        <taxon>Gunneridae</taxon>
        <taxon>Pentapetalae</taxon>
        <taxon>rosids</taxon>
        <taxon>fabids</taxon>
        <taxon>Rosales</taxon>
        <taxon>Rosaceae</taxon>
        <taxon>Amygdaloideae</taxon>
        <taxon>Amygdaleae</taxon>
        <taxon>Prunus</taxon>
    </lineage>
</organism>
<dbReference type="InterPro" id="IPR002885">
    <property type="entry name" value="PPR_rpt"/>
</dbReference>
<dbReference type="Gene3D" id="1.25.40.10">
    <property type="entry name" value="Tetratricopeptide repeat domain"/>
    <property type="match status" value="1"/>
</dbReference>
<evidence type="ECO:0000313" key="4">
    <source>
        <dbReference type="Proteomes" id="UP000250321"/>
    </source>
</evidence>
<keyword evidence="1" id="KW-0677">Repeat</keyword>
<gene>
    <name evidence="3" type="ORF">Pyn_20387</name>
</gene>
<reference evidence="3 4" key="1">
    <citation type="submission" date="2018-02" db="EMBL/GenBank/DDBJ databases">
        <title>Draft genome of wild Prunus yedoensis var. nudiflora.</title>
        <authorList>
            <person name="Baek S."/>
            <person name="Kim J.-H."/>
            <person name="Choi K."/>
            <person name="Kim G.-B."/>
            <person name="Cho A."/>
            <person name="Jang H."/>
            <person name="Shin C.-H."/>
            <person name="Yu H.-J."/>
            <person name="Mun J.-H."/>
        </authorList>
    </citation>
    <scope>NUCLEOTIDE SEQUENCE [LARGE SCALE GENOMIC DNA]</scope>
    <source>
        <strain evidence="4">cv. Jeju island</strain>
        <tissue evidence="3">Leaf</tissue>
    </source>
</reference>
<dbReference type="PANTHER" id="PTHR47926:SF514">
    <property type="entry name" value="TETRATRICOPEPTIDE-LIKE HELICAL DOMAIN SUPERFAMILY, DYW DOMAIN-CONTAINING PROTEIN"/>
    <property type="match status" value="1"/>
</dbReference>
<dbReference type="InterPro" id="IPR011990">
    <property type="entry name" value="TPR-like_helical_dom_sf"/>
</dbReference>
<dbReference type="InterPro" id="IPR046960">
    <property type="entry name" value="PPR_At4g14850-like_plant"/>
</dbReference>
<dbReference type="PANTHER" id="PTHR47926">
    <property type="entry name" value="PENTATRICOPEPTIDE REPEAT-CONTAINING PROTEIN"/>
    <property type="match status" value="1"/>
</dbReference>
<keyword evidence="4" id="KW-1185">Reference proteome</keyword>
<comment type="caution">
    <text evidence="3">The sequence shown here is derived from an EMBL/GenBank/DDBJ whole genome shotgun (WGS) entry which is preliminary data.</text>
</comment>
<dbReference type="AlphaFoldDB" id="A0A314Y4N9"/>
<dbReference type="EMBL" id="PJQY01001387">
    <property type="protein sequence ID" value="PQQ03025.1"/>
    <property type="molecule type" value="Genomic_DNA"/>
</dbReference>
<evidence type="ECO:0000256" key="1">
    <source>
        <dbReference type="ARBA" id="ARBA00022737"/>
    </source>
</evidence>
<evidence type="ECO:0000256" key="2">
    <source>
        <dbReference type="PROSITE-ProRule" id="PRU00708"/>
    </source>
</evidence>
<name>A0A314Y4N9_PRUYE</name>
<accession>A0A314Y4N9</accession>
<dbReference type="Proteomes" id="UP000250321">
    <property type="component" value="Unassembled WGS sequence"/>
</dbReference>
<proteinExistence type="predicted"/>
<protein>
    <submittedName>
        <fullName evidence="3">Pentatricopeptide repeat-containing protein</fullName>
    </submittedName>
</protein>
<feature type="repeat" description="PPR" evidence="2">
    <location>
        <begin position="77"/>
        <end position="111"/>
    </location>
</feature>
<dbReference type="Pfam" id="PF20431">
    <property type="entry name" value="E_motif"/>
    <property type="match status" value="1"/>
</dbReference>
<dbReference type="STRING" id="2094558.A0A314Y4N9"/>
<dbReference type="GO" id="GO:0009451">
    <property type="term" value="P:RNA modification"/>
    <property type="evidence" value="ECO:0007669"/>
    <property type="project" value="InterPro"/>
</dbReference>
<sequence length="179" mass="19642">MKSDHGVEPATDHYACVVDLLGRAGSVVEAYQLVNTMPSELDKAGAWSSLLGACRIHQNVEIGEIAANQLLELEPSVASHYVLLSNIYSSSGLWDKAMDVRRRMKEMGVKKEPAVKYVVQGKFILAGHTVELLIVGWDTKRKTSTAHDFSTKPIAQGLLTNQNKLKSQTCLHQPKPGKC</sequence>
<dbReference type="OrthoDB" id="1166592at2759"/>